<dbReference type="InterPro" id="IPR013216">
    <property type="entry name" value="Methyltransf_11"/>
</dbReference>
<keyword evidence="2" id="KW-0830">Ubiquinone</keyword>
<dbReference type="GO" id="GO:0008757">
    <property type="term" value="F:S-adenosylmethionine-dependent methyltransferase activity"/>
    <property type="evidence" value="ECO:0007669"/>
    <property type="project" value="InterPro"/>
</dbReference>
<protein>
    <submittedName>
        <fullName evidence="2">Methylase involved in ubiquinone/menaquinone biosynthesis</fullName>
    </submittedName>
</protein>
<feature type="domain" description="Methyltransferase type 11" evidence="1">
    <location>
        <begin position="42"/>
        <end position="136"/>
    </location>
</feature>
<dbReference type="PANTHER" id="PTHR42912">
    <property type="entry name" value="METHYLTRANSFERASE"/>
    <property type="match status" value="1"/>
</dbReference>
<reference evidence="3" key="1">
    <citation type="submission" date="2016-02" db="EMBL/GenBank/DDBJ databases">
        <authorList>
            <person name="Wibberg D."/>
        </authorList>
    </citation>
    <scope>NUCLEOTIDE SEQUENCE [LARGE SCALE GENOMIC DNA]</scope>
</reference>
<dbReference type="GO" id="GO:0032259">
    <property type="term" value="P:methylation"/>
    <property type="evidence" value="ECO:0007669"/>
    <property type="project" value="UniProtKB-KW"/>
</dbReference>
<dbReference type="InterPro" id="IPR050508">
    <property type="entry name" value="Methyltransf_Superfamily"/>
</dbReference>
<keyword evidence="2" id="KW-0808">Transferase</keyword>
<keyword evidence="3" id="KW-1185">Reference proteome</keyword>
<dbReference type="PANTHER" id="PTHR42912:SF93">
    <property type="entry name" value="N6-ADENOSINE-METHYLTRANSFERASE TMT1A"/>
    <property type="match status" value="1"/>
</dbReference>
<accession>A0A1C3P7W0</accession>
<dbReference type="Gene3D" id="3.40.50.150">
    <property type="entry name" value="Vaccinia Virus protein VP39"/>
    <property type="match status" value="1"/>
</dbReference>
<gene>
    <name evidence="2" type="ORF">FDG2_4711</name>
</gene>
<dbReference type="EMBL" id="FLUV01001970">
    <property type="protein sequence ID" value="SBW25882.1"/>
    <property type="molecule type" value="Genomic_DNA"/>
</dbReference>
<dbReference type="AlphaFoldDB" id="A0A1C3P7W0"/>
<dbReference type="Pfam" id="PF08241">
    <property type="entry name" value="Methyltransf_11"/>
    <property type="match status" value="1"/>
</dbReference>
<evidence type="ECO:0000313" key="3">
    <source>
        <dbReference type="Proteomes" id="UP000199013"/>
    </source>
</evidence>
<dbReference type="CDD" id="cd02440">
    <property type="entry name" value="AdoMet_MTases"/>
    <property type="match status" value="1"/>
</dbReference>
<name>A0A1C3P7W0_9ACTN</name>
<dbReference type="SUPFAM" id="SSF53335">
    <property type="entry name" value="S-adenosyl-L-methionine-dependent methyltransferases"/>
    <property type="match status" value="1"/>
</dbReference>
<sequence length="195" mass="21252">MEQFHFDPQTYLAMVSAEVPAYDQLQNEVAAATAGMRVARMLDLGVGTGETSRRVLAVHPTAAVVALDESPAMLDCAQPHLPRADLLVGRLEDPLPDGPFDLVISALAVHHLDALGKADLFGRIAALLRPGGRFVLADVIVPDDPRDAVTPVHDVHDKPSRLPDQLEWLQQAGFKARTVWRDRDLAVVTADRSHH</sequence>
<proteinExistence type="predicted"/>
<dbReference type="InterPro" id="IPR029063">
    <property type="entry name" value="SAM-dependent_MTases_sf"/>
</dbReference>
<evidence type="ECO:0000313" key="2">
    <source>
        <dbReference type="EMBL" id="SBW25882.1"/>
    </source>
</evidence>
<keyword evidence="2" id="KW-0489">Methyltransferase</keyword>
<evidence type="ECO:0000259" key="1">
    <source>
        <dbReference type="Pfam" id="PF08241"/>
    </source>
</evidence>
<dbReference type="Proteomes" id="UP000199013">
    <property type="component" value="Unassembled WGS sequence"/>
</dbReference>
<organism evidence="2 3">
    <name type="scientific">Candidatus Protofrankia californiensis</name>
    <dbReference type="NCBI Taxonomy" id="1839754"/>
    <lineage>
        <taxon>Bacteria</taxon>
        <taxon>Bacillati</taxon>
        <taxon>Actinomycetota</taxon>
        <taxon>Actinomycetes</taxon>
        <taxon>Frankiales</taxon>
        <taxon>Frankiaceae</taxon>
        <taxon>Protofrankia</taxon>
    </lineage>
</organism>